<evidence type="ECO:0000256" key="3">
    <source>
        <dbReference type="ARBA" id="ARBA00007168"/>
    </source>
</evidence>
<dbReference type="GeneID" id="64690413"/>
<keyword evidence="7 8" id="KW-0472">Membrane</keyword>
<dbReference type="PANTHER" id="PTHR12385">
    <property type="entry name" value="CHOLINE TRANSPORTER-LIKE (SLC FAMILY 44)"/>
    <property type="match status" value="1"/>
</dbReference>
<evidence type="ECO:0000256" key="8">
    <source>
        <dbReference type="RuleBase" id="RU368066"/>
    </source>
</evidence>
<keyword evidence="11" id="KW-1185">Reference proteome</keyword>
<dbReference type="Pfam" id="PF04515">
    <property type="entry name" value="Choline_transpo"/>
    <property type="match status" value="2"/>
</dbReference>
<comment type="caution">
    <text evidence="10">The sequence shown here is derived from an EMBL/GenBank/DDBJ whole genome shotgun (WGS) entry which is preliminary data.</text>
</comment>
<feature type="transmembrane region" description="Helical" evidence="8">
    <location>
        <begin position="283"/>
        <end position="303"/>
    </location>
</feature>
<dbReference type="AlphaFoldDB" id="A0A9P7K0N3"/>
<dbReference type="PANTHER" id="PTHR12385:SF4">
    <property type="entry name" value="PROTEIN PNS1"/>
    <property type="match status" value="1"/>
</dbReference>
<sequence length="545" mass="59453">MAHWNKDQWGVQQAQGYSPFYTTLGAEPTPGHSQPYAQPVVQPQYDPQSSANQKTPFDDGRFEPKKQVNDILFLVLFILQFAGFVALSGIALSGYVSDNGLGGGVGNGSQVGSSVTLNRHTAYLLLFVTAAALVLSTAYLILARIFTRALMHITLVLSVTLNIAICVYYWITGYYSGAIIFTIIALISIFAYFGFRSRIPLASLLLQVVMDISKHHKSVYVVVFIALILQAALTVWFSYTLIAIYTKWTPGNPSCDSGTSCSGSTVAGLVFYAIFSYLWTSQVIGNVALATLAGGPYGSWYYFGPQEQQLMPKHPTLSAFGRASTLSLGSIAFGSLIVTILEIVRLVLNAARNNANAQGSFVEACLACCAEFFVGCIEGLVRYFNRYAYIEIALYGKPYIKAAKDTWTMFMDRGTLRYRLFSRKHSQDSNIVGIDALVNDSLVGMTLTWGAYAIGLLCSLFGYLYLRLTHPAYNADGQYTAPVVLFGFLIGLQCSMTMSAAIEAGVSTIFVGLGEDPQVLAARAPDLFRLIALTYPRVVQGVPRV</sequence>
<keyword evidence="5 8" id="KW-0812">Transmembrane</keyword>
<feature type="transmembrane region" description="Helical" evidence="8">
    <location>
        <begin position="149"/>
        <end position="171"/>
    </location>
</feature>
<evidence type="ECO:0000256" key="6">
    <source>
        <dbReference type="ARBA" id="ARBA00022989"/>
    </source>
</evidence>
<proteinExistence type="inferred from homology"/>
<evidence type="ECO:0000256" key="5">
    <source>
        <dbReference type="ARBA" id="ARBA00022692"/>
    </source>
</evidence>
<comment type="similarity">
    <text evidence="3 8">Belongs to the CTL (choline transporter-like) family.</text>
</comment>
<dbReference type="InterPro" id="IPR007603">
    <property type="entry name" value="Choline_transptr-like"/>
</dbReference>
<dbReference type="EMBL" id="JABBWM010000002">
    <property type="protein sequence ID" value="KAG2119915.1"/>
    <property type="molecule type" value="Genomic_DNA"/>
</dbReference>
<dbReference type="GO" id="GO:0022857">
    <property type="term" value="F:transmembrane transporter activity"/>
    <property type="evidence" value="ECO:0007669"/>
    <property type="project" value="UniProtKB-UniRule"/>
</dbReference>
<organism evidence="10 11">
    <name type="scientific">Suillus discolor</name>
    <dbReference type="NCBI Taxonomy" id="1912936"/>
    <lineage>
        <taxon>Eukaryota</taxon>
        <taxon>Fungi</taxon>
        <taxon>Dikarya</taxon>
        <taxon>Basidiomycota</taxon>
        <taxon>Agaricomycotina</taxon>
        <taxon>Agaricomycetes</taxon>
        <taxon>Agaricomycetidae</taxon>
        <taxon>Boletales</taxon>
        <taxon>Suillineae</taxon>
        <taxon>Suillaceae</taxon>
        <taxon>Suillus</taxon>
    </lineage>
</organism>
<feature type="transmembrane region" description="Helical" evidence="8">
    <location>
        <begin position="122"/>
        <end position="142"/>
    </location>
</feature>
<keyword evidence="6 8" id="KW-1133">Transmembrane helix</keyword>
<feature type="compositionally biased region" description="Low complexity" evidence="9">
    <location>
        <begin position="34"/>
        <end position="48"/>
    </location>
</feature>
<dbReference type="RefSeq" id="XP_041299741.1">
    <property type="nucleotide sequence ID" value="XM_041428154.1"/>
</dbReference>
<feature type="region of interest" description="Disordered" evidence="9">
    <location>
        <begin position="21"/>
        <end position="59"/>
    </location>
</feature>
<evidence type="ECO:0000256" key="7">
    <source>
        <dbReference type="ARBA" id="ARBA00023136"/>
    </source>
</evidence>
<dbReference type="OrthoDB" id="44736at2759"/>
<accession>A0A9P7K0N3</accession>
<evidence type="ECO:0000256" key="4">
    <source>
        <dbReference type="ARBA" id="ARBA00015388"/>
    </source>
</evidence>
<protein>
    <recommendedName>
        <fullName evidence="4 8">Protein PNS1</fullName>
    </recommendedName>
</protein>
<gene>
    <name evidence="10" type="ORF">F5147DRAFT_124752</name>
</gene>
<evidence type="ECO:0000256" key="1">
    <source>
        <dbReference type="ARBA" id="ARBA00002957"/>
    </source>
</evidence>
<evidence type="ECO:0000313" key="11">
    <source>
        <dbReference type="Proteomes" id="UP000823399"/>
    </source>
</evidence>
<feature type="transmembrane region" description="Helical" evidence="8">
    <location>
        <begin position="71"/>
        <end position="96"/>
    </location>
</feature>
<feature type="transmembrane region" description="Helical" evidence="8">
    <location>
        <begin position="257"/>
        <end position="278"/>
    </location>
</feature>
<evidence type="ECO:0000313" key="10">
    <source>
        <dbReference type="EMBL" id="KAG2119915.1"/>
    </source>
</evidence>
<comment type="function">
    <text evidence="1 8">Probably involved in transport through the plasma membrane.</text>
</comment>
<feature type="transmembrane region" description="Helical" evidence="8">
    <location>
        <begin position="447"/>
        <end position="466"/>
    </location>
</feature>
<evidence type="ECO:0000256" key="9">
    <source>
        <dbReference type="SAM" id="MobiDB-lite"/>
    </source>
</evidence>
<feature type="transmembrane region" description="Helical" evidence="8">
    <location>
        <begin position="219"/>
        <end position="245"/>
    </location>
</feature>
<name>A0A9P7K0N3_9AGAM</name>
<comment type="subcellular location">
    <subcellularLocation>
        <location evidence="8">Cell membrane</location>
        <topology evidence="8">Multi-pass membrane protein</topology>
    </subcellularLocation>
    <subcellularLocation>
        <location evidence="2">Membrane</location>
        <topology evidence="2">Multi-pass membrane protein</topology>
    </subcellularLocation>
</comment>
<evidence type="ECO:0000256" key="2">
    <source>
        <dbReference type="ARBA" id="ARBA00004141"/>
    </source>
</evidence>
<feature type="transmembrane region" description="Helical" evidence="8">
    <location>
        <begin position="177"/>
        <end position="195"/>
    </location>
</feature>
<feature type="transmembrane region" description="Helical" evidence="8">
    <location>
        <begin position="323"/>
        <end position="348"/>
    </location>
</feature>
<reference evidence="10" key="1">
    <citation type="journal article" date="2020" name="New Phytol.">
        <title>Comparative genomics reveals dynamic genome evolution in host specialist ectomycorrhizal fungi.</title>
        <authorList>
            <person name="Lofgren L.A."/>
            <person name="Nguyen N.H."/>
            <person name="Vilgalys R."/>
            <person name="Ruytinx J."/>
            <person name="Liao H.L."/>
            <person name="Branco S."/>
            <person name="Kuo A."/>
            <person name="LaButti K."/>
            <person name="Lipzen A."/>
            <person name="Andreopoulos W."/>
            <person name="Pangilinan J."/>
            <person name="Riley R."/>
            <person name="Hundley H."/>
            <person name="Na H."/>
            <person name="Barry K."/>
            <person name="Grigoriev I.V."/>
            <person name="Stajich J.E."/>
            <person name="Kennedy P.G."/>
        </authorList>
    </citation>
    <scope>NUCLEOTIDE SEQUENCE</scope>
    <source>
        <strain evidence="10">FC423</strain>
    </source>
</reference>
<dbReference type="GO" id="GO:0005886">
    <property type="term" value="C:plasma membrane"/>
    <property type="evidence" value="ECO:0007669"/>
    <property type="project" value="UniProtKB-SubCell"/>
</dbReference>
<dbReference type="Proteomes" id="UP000823399">
    <property type="component" value="Unassembled WGS sequence"/>
</dbReference>